<feature type="region of interest" description="Disordered" evidence="3">
    <location>
        <begin position="352"/>
        <end position="371"/>
    </location>
</feature>
<evidence type="ECO:0000256" key="4">
    <source>
        <dbReference type="SAM" id="SignalP"/>
    </source>
</evidence>
<keyword evidence="7" id="KW-1185">Reference proteome</keyword>
<feature type="chain" id="PRO_5046344782" description="Ig-like domain-containing protein" evidence="4">
    <location>
        <begin position="42"/>
        <end position="560"/>
    </location>
</feature>
<dbReference type="InterPro" id="IPR022038">
    <property type="entry name" value="Ig-like_bact"/>
</dbReference>
<dbReference type="EMBL" id="JADBEK010000001">
    <property type="protein sequence ID" value="MBE1584040.1"/>
    <property type="molecule type" value="Genomic_DNA"/>
</dbReference>
<keyword evidence="2" id="KW-0186">Copper</keyword>
<comment type="caution">
    <text evidence="6">The sequence shown here is derived from an EMBL/GenBank/DDBJ whole genome shotgun (WGS) entry which is preliminary data.</text>
</comment>
<evidence type="ECO:0000313" key="7">
    <source>
        <dbReference type="Proteomes" id="UP000633509"/>
    </source>
</evidence>
<dbReference type="SUPFAM" id="SSF81296">
    <property type="entry name" value="E set domains"/>
    <property type="match status" value="1"/>
</dbReference>
<proteinExistence type="predicted"/>
<dbReference type="Gene3D" id="2.60.40.10">
    <property type="entry name" value="Immunoglobulins"/>
    <property type="match status" value="2"/>
</dbReference>
<keyword evidence="4" id="KW-0732">Signal</keyword>
<dbReference type="Gene3D" id="3.30.1920.20">
    <property type="match status" value="2"/>
</dbReference>
<dbReference type="InterPro" id="IPR008972">
    <property type="entry name" value="Cupredoxin"/>
</dbReference>
<dbReference type="PROSITE" id="PS00196">
    <property type="entry name" value="COPPER_BLUE"/>
    <property type="match status" value="1"/>
</dbReference>
<feature type="region of interest" description="Disordered" evidence="3">
    <location>
        <begin position="536"/>
        <end position="560"/>
    </location>
</feature>
<dbReference type="Proteomes" id="UP000633509">
    <property type="component" value="Unassembled WGS sequence"/>
</dbReference>
<evidence type="ECO:0000256" key="2">
    <source>
        <dbReference type="ARBA" id="ARBA00023008"/>
    </source>
</evidence>
<gene>
    <name evidence="6" type="ORF">H4W80_002298</name>
</gene>
<evidence type="ECO:0000313" key="6">
    <source>
        <dbReference type="EMBL" id="MBE1584040.1"/>
    </source>
</evidence>
<evidence type="ECO:0000256" key="1">
    <source>
        <dbReference type="ARBA" id="ARBA00022723"/>
    </source>
</evidence>
<feature type="compositionally biased region" description="Basic and acidic residues" evidence="3">
    <location>
        <begin position="551"/>
        <end position="560"/>
    </location>
</feature>
<dbReference type="InterPro" id="IPR014756">
    <property type="entry name" value="Ig_E-set"/>
</dbReference>
<dbReference type="PANTHER" id="PTHR24273:SF32">
    <property type="entry name" value="HYALIN"/>
    <property type="match status" value="1"/>
</dbReference>
<organism evidence="6 7">
    <name type="scientific">Nonomuraea angiospora</name>
    <dbReference type="NCBI Taxonomy" id="46172"/>
    <lineage>
        <taxon>Bacteria</taxon>
        <taxon>Bacillati</taxon>
        <taxon>Actinomycetota</taxon>
        <taxon>Actinomycetes</taxon>
        <taxon>Streptosporangiales</taxon>
        <taxon>Streptosporangiaceae</taxon>
        <taxon>Nonomuraea</taxon>
    </lineage>
</organism>
<dbReference type="NCBIfam" id="NF047446">
    <property type="entry name" value="barrel_OmpL47"/>
    <property type="match status" value="4"/>
</dbReference>
<name>A0ABR9LUJ6_9ACTN</name>
<evidence type="ECO:0000259" key="5">
    <source>
        <dbReference type="Pfam" id="PF12245"/>
    </source>
</evidence>
<dbReference type="SUPFAM" id="SSF49503">
    <property type="entry name" value="Cupredoxins"/>
    <property type="match status" value="1"/>
</dbReference>
<dbReference type="PANTHER" id="PTHR24273">
    <property type="entry name" value="FI04643P-RELATED"/>
    <property type="match status" value="1"/>
</dbReference>
<reference evidence="6 7" key="1">
    <citation type="submission" date="2020-10" db="EMBL/GenBank/DDBJ databases">
        <title>Sequencing the genomes of 1000 actinobacteria strains.</title>
        <authorList>
            <person name="Klenk H.-P."/>
        </authorList>
    </citation>
    <scope>NUCLEOTIDE SEQUENCE [LARGE SCALE GENOMIC DNA]</scope>
    <source>
        <strain evidence="6 7">DSM 43173</strain>
    </source>
</reference>
<feature type="domain" description="Ig-like" evidence="5">
    <location>
        <begin position="167"/>
        <end position="251"/>
    </location>
</feature>
<keyword evidence="1" id="KW-0479">Metal-binding</keyword>
<evidence type="ECO:0000256" key="3">
    <source>
        <dbReference type="SAM" id="MobiDB-lite"/>
    </source>
</evidence>
<dbReference type="RefSeq" id="WP_192785039.1">
    <property type="nucleotide sequence ID" value="NZ_JADBEK010000001.1"/>
</dbReference>
<protein>
    <recommendedName>
        <fullName evidence="5">Ig-like domain-containing protein</fullName>
    </recommendedName>
</protein>
<sequence>MHVRLIHALRRTFKAAATAPGLAVVLLAVALPALFLSSAQAGAQAPMRLTAQADQVLTWTADNSMTAYKSTPTTATAGPATIVFENSAATGNDTGMTHTLTFDVSTPGYNHDVSLSIIASPFDANGGRHQAQVNLTPGKYRFFCAIPGHGQMVGELVVTDGGGTDTTAPQVSAQVAGDRNDDGAYVGSATVTLTASDTESGVETVEYALDSGAFTAYSAPVSVNEVGAHTVRYRATDKAGNTSPVGSVTFTVAAPPGQDTTPPQVTAQVTGDRNDDGNYVGSATVTLTATDAGSGVATVEYSLDGQPYAVYAQPVAVSQPGAHTVTYRATDKAGNTSDPGTTTFTVVAEQEKDTTPPQVTAQVTGDRNDDGAYVGSATVTLTATDTQSGVDKVEHSLDDGAFTAYSAPVSVNRPGAHTVRYRATDKAGNTSPVGSVTFTVAAPPGQDTTPPQVTAQITGSMDWAWNYVGSATVTLTATDAGSGVATVEYSLDGQPYAVYARPLAVSQPGAHTVTYRATDKAGNTSAVGTAKFMLVKSAPDPQTPGPGCPKPGKDKGCKDT</sequence>
<dbReference type="Pfam" id="PF12245">
    <property type="entry name" value="Big_3_2"/>
    <property type="match status" value="1"/>
</dbReference>
<dbReference type="InterPro" id="IPR013783">
    <property type="entry name" value="Ig-like_fold"/>
</dbReference>
<accession>A0ABR9LUJ6</accession>
<dbReference type="InterPro" id="IPR058094">
    <property type="entry name" value="Ig-like_OmpL47-like"/>
</dbReference>
<feature type="compositionally biased region" description="Polar residues" evidence="3">
    <location>
        <begin position="355"/>
        <end position="365"/>
    </location>
</feature>
<dbReference type="InterPro" id="IPR028871">
    <property type="entry name" value="BlueCu_1_BS"/>
</dbReference>
<feature type="signal peptide" evidence="4">
    <location>
        <begin position="1"/>
        <end position="41"/>
    </location>
</feature>
<dbReference type="Gene3D" id="2.60.40.420">
    <property type="entry name" value="Cupredoxins - blue copper proteins"/>
    <property type="match status" value="1"/>
</dbReference>